<dbReference type="InterPro" id="IPR029063">
    <property type="entry name" value="SAM-dependent_MTases_sf"/>
</dbReference>
<dbReference type="RefSeq" id="WP_147192571.1">
    <property type="nucleotide sequence ID" value="NZ_CP042435.1"/>
</dbReference>
<dbReference type="InterPro" id="IPR002052">
    <property type="entry name" value="DNA_methylase_N6_adenine_CS"/>
</dbReference>
<dbReference type="Proteomes" id="UP000321533">
    <property type="component" value="Chromosome"/>
</dbReference>
<evidence type="ECO:0000256" key="3">
    <source>
        <dbReference type="ARBA" id="ARBA00022679"/>
    </source>
</evidence>
<dbReference type="InterPro" id="IPR022882">
    <property type="entry name" value="tRNA_adenine-N6_MeTrfase"/>
</dbReference>
<comment type="similarity">
    <text evidence="6">Belongs to the methyltransferase superfamily. tRNA (adenine-N(6)-)-methyltransferase family.</text>
</comment>
<keyword evidence="9" id="KW-1185">Reference proteome</keyword>
<reference evidence="8 9" key="1">
    <citation type="journal article" date="2016" name="Int. J. Syst. Evol. Microbiol.">
        <title>Panacibacter ginsenosidivorans gen. nov., sp. nov., with ginsenoside converting activity isolated from soil of a ginseng field.</title>
        <authorList>
            <person name="Siddiqi M.Z."/>
            <person name="Muhammad Shafi S."/>
            <person name="Choi K.D."/>
            <person name="Im W.T."/>
        </authorList>
    </citation>
    <scope>NUCLEOTIDE SEQUENCE [LARGE SCALE GENOMIC DNA]</scope>
    <source>
        <strain evidence="8 9">Gsoil1550</strain>
    </source>
</reference>
<organism evidence="8 9">
    <name type="scientific">Panacibacter ginsenosidivorans</name>
    <dbReference type="NCBI Taxonomy" id="1813871"/>
    <lineage>
        <taxon>Bacteria</taxon>
        <taxon>Pseudomonadati</taxon>
        <taxon>Bacteroidota</taxon>
        <taxon>Chitinophagia</taxon>
        <taxon>Chitinophagales</taxon>
        <taxon>Chitinophagaceae</taxon>
        <taxon>Panacibacter</taxon>
    </lineage>
</organism>
<evidence type="ECO:0000256" key="1">
    <source>
        <dbReference type="ARBA" id="ARBA00022490"/>
    </source>
</evidence>
<name>A0A5B8VF31_9BACT</name>
<keyword evidence="1 6" id="KW-0963">Cytoplasm</keyword>
<dbReference type="Pfam" id="PF05175">
    <property type="entry name" value="MTS"/>
    <property type="match status" value="1"/>
</dbReference>
<dbReference type="GO" id="GO:0000179">
    <property type="term" value="F:rRNA (adenine-N6,N6-)-dimethyltransferase activity"/>
    <property type="evidence" value="ECO:0007669"/>
    <property type="project" value="InterPro"/>
</dbReference>
<accession>A0A5B8VF31</accession>
<dbReference type="SUPFAM" id="SSF53335">
    <property type="entry name" value="S-adenosyl-L-methionine-dependent methyltransferases"/>
    <property type="match status" value="1"/>
</dbReference>
<dbReference type="GO" id="GO:0016430">
    <property type="term" value="F:tRNA (adenine-N6)-methyltransferase activity"/>
    <property type="evidence" value="ECO:0007669"/>
    <property type="project" value="UniProtKB-UniRule"/>
</dbReference>
<evidence type="ECO:0000256" key="6">
    <source>
        <dbReference type="HAMAP-Rule" id="MF_01872"/>
    </source>
</evidence>
<evidence type="ECO:0000313" key="8">
    <source>
        <dbReference type="EMBL" id="QEC69695.1"/>
    </source>
</evidence>
<keyword evidence="4 6" id="KW-0949">S-adenosyl-L-methionine</keyword>
<dbReference type="PANTHER" id="PTHR47739:SF1">
    <property type="entry name" value="TRNA1(VAL) (ADENINE(37)-N6)-METHYLTRANSFERASE"/>
    <property type="match status" value="1"/>
</dbReference>
<keyword evidence="2 6" id="KW-0489">Methyltransferase</keyword>
<gene>
    <name evidence="8" type="ORF">FRZ67_21210</name>
</gene>
<dbReference type="PROSITE" id="PS01131">
    <property type="entry name" value="RRNA_A_DIMETH"/>
    <property type="match status" value="1"/>
</dbReference>
<comment type="subcellular location">
    <subcellularLocation>
        <location evidence="6">Cytoplasm</location>
    </subcellularLocation>
</comment>
<dbReference type="Gene3D" id="3.40.50.150">
    <property type="entry name" value="Vaccinia Virus protein VP39"/>
    <property type="match status" value="1"/>
</dbReference>
<dbReference type="InterPro" id="IPR050210">
    <property type="entry name" value="tRNA_Adenine-N(6)_MTase"/>
</dbReference>
<dbReference type="EMBL" id="CP042435">
    <property type="protein sequence ID" value="QEC69695.1"/>
    <property type="molecule type" value="Genomic_DNA"/>
</dbReference>
<keyword evidence="3 6" id="KW-0808">Transferase</keyword>
<dbReference type="InterPro" id="IPR020596">
    <property type="entry name" value="rRNA_Ade_Mease_Trfase_CS"/>
</dbReference>
<evidence type="ECO:0000256" key="5">
    <source>
        <dbReference type="ARBA" id="ARBA00022694"/>
    </source>
</evidence>
<dbReference type="InterPro" id="IPR007848">
    <property type="entry name" value="Small_mtfrase_dom"/>
</dbReference>
<dbReference type="AlphaFoldDB" id="A0A5B8VF31"/>
<dbReference type="GO" id="GO:0005737">
    <property type="term" value="C:cytoplasm"/>
    <property type="evidence" value="ECO:0007669"/>
    <property type="project" value="UniProtKB-SubCell"/>
</dbReference>
<evidence type="ECO:0000313" key="9">
    <source>
        <dbReference type="Proteomes" id="UP000321533"/>
    </source>
</evidence>
<dbReference type="HAMAP" id="MF_01872">
    <property type="entry name" value="tRNA_methyltr_YfiC"/>
    <property type="match status" value="1"/>
</dbReference>
<feature type="domain" description="Methyltransferase small" evidence="7">
    <location>
        <begin position="43"/>
        <end position="137"/>
    </location>
</feature>
<dbReference type="CDD" id="cd02440">
    <property type="entry name" value="AdoMet_MTases"/>
    <property type="match status" value="1"/>
</dbReference>
<dbReference type="GO" id="GO:0003676">
    <property type="term" value="F:nucleic acid binding"/>
    <property type="evidence" value="ECO:0007669"/>
    <property type="project" value="InterPro"/>
</dbReference>
<dbReference type="PROSITE" id="PS00092">
    <property type="entry name" value="N6_MTASE"/>
    <property type="match status" value="1"/>
</dbReference>
<protein>
    <recommendedName>
        <fullName evidence="6">tRNA1(Val) (adenine(37)-N6)-methyltransferase</fullName>
        <ecNumber evidence="6">2.1.1.223</ecNumber>
    </recommendedName>
    <alternativeName>
        <fullName evidence="6">tRNA m6A37 methyltransferase</fullName>
    </alternativeName>
</protein>
<sequence length="241" mass="27770">MPNNYFQFKQFTVQQEHCALKVCTDACLFGAWVAKKIRNSKSAVQNILDIGTGTGLLSLMLAQQTDAIIDAVEIDESAAMQARQNFKTSPWKERLSVYNNSIQEFAETKNQPYELIISNPPFFENDLRGDNIRRNIALHSSELSLDELLSAIDTYLKDNGSFAVLLPYHRTAYFEKLAGLKYFLQEKILVKQTPKHNYFRSMLLFGSTKVETKESEIIIREEDQQYSSAFTELLKDYYLYL</sequence>
<dbReference type="OrthoDB" id="5383291at2"/>
<evidence type="ECO:0000256" key="2">
    <source>
        <dbReference type="ARBA" id="ARBA00022603"/>
    </source>
</evidence>
<proteinExistence type="inferred from homology"/>
<comment type="catalytic activity">
    <reaction evidence="6">
        <text>adenosine(37) in tRNA1(Val) + S-adenosyl-L-methionine = N(6)-methyladenosine(37) in tRNA1(Val) + S-adenosyl-L-homocysteine + H(+)</text>
        <dbReference type="Rhea" id="RHEA:43160"/>
        <dbReference type="Rhea" id="RHEA-COMP:10369"/>
        <dbReference type="Rhea" id="RHEA-COMP:10370"/>
        <dbReference type="ChEBI" id="CHEBI:15378"/>
        <dbReference type="ChEBI" id="CHEBI:57856"/>
        <dbReference type="ChEBI" id="CHEBI:59789"/>
        <dbReference type="ChEBI" id="CHEBI:74411"/>
        <dbReference type="ChEBI" id="CHEBI:74449"/>
        <dbReference type="EC" id="2.1.1.223"/>
    </reaction>
</comment>
<dbReference type="PANTHER" id="PTHR47739">
    <property type="entry name" value="TRNA1(VAL) (ADENINE(37)-N6)-METHYLTRANSFERASE"/>
    <property type="match status" value="1"/>
</dbReference>
<keyword evidence="5 6" id="KW-0819">tRNA processing</keyword>
<dbReference type="EC" id="2.1.1.223" evidence="6"/>
<dbReference type="GO" id="GO:0008033">
    <property type="term" value="P:tRNA processing"/>
    <property type="evidence" value="ECO:0007669"/>
    <property type="project" value="UniProtKB-UniRule"/>
</dbReference>
<dbReference type="KEGG" id="pgin:FRZ67_21210"/>
<evidence type="ECO:0000259" key="7">
    <source>
        <dbReference type="Pfam" id="PF05175"/>
    </source>
</evidence>
<evidence type="ECO:0000256" key="4">
    <source>
        <dbReference type="ARBA" id="ARBA00022691"/>
    </source>
</evidence>
<comment type="function">
    <text evidence="6">Specifically methylates the adenine in position 37 of tRNA(1)(Val) (anticodon cmo5UAC).</text>
</comment>